<dbReference type="Pfam" id="PF04357">
    <property type="entry name" value="TamB"/>
    <property type="match status" value="1"/>
</dbReference>
<dbReference type="RefSeq" id="WP_126615085.1">
    <property type="nucleotide sequence ID" value="NZ_RXMA01000008.1"/>
</dbReference>
<reference evidence="8 9" key="1">
    <citation type="submission" date="2018-12" db="EMBL/GenBank/DDBJ databases">
        <authorList>
            <person name="Yang Y."/>
        </authorList>
    </citation>
    <scope>NUCLEOTIDE SEQUENCE [LARGE SCALE GENOMIC DNA]</scope>
    <source>
        <strain evidence="8 9">L-25-5w-1</strain>
    </source>
</reference>
<feature type="transmembrane region" description="Helical" evidence="6">
    <location>
        <begin position="43"/>
        <end position="61"/>
    </location>
</feature>
<accession>A0A3S0I1C6</accession>
<dbReference type="GO" id="GO:0005886">
    <property type="term" value="C:plasma membrane"/>
    <property type="evidence" value="ECO:0007669"/>
    <property type="project" value="InterPro"/>
</dbReference>
<evidence type="ECO:0000259" key="7">
    <source>
        <dbReference type="Pfam" id="PF04357"/>
    </source>
</evidence>
<organism evidence="8 9">
    <name type="scientific">Azospirillum griseum</name>
    <dbReference type="NCBI Taxonomy" id="2496639"/>
    <lineage>
        <taxon>Bacteria</taxon>
        <taxon>Pseudomonadati</taxon>
        <taxon>Pseudomonadota</taxon>
        <taxon>Alphaproteobacteria</taxon>
        <taxon>Rhodospirillales</taxon>
        <taxon>Azospirillaceae</taxon>
        <taxon>Azospirillum</taxon>
    </lineage>
</organism>
<dbReference type="GO" id="GO:0009306">
    <property type="term" value="P:protein secretion"/>
    <property type="evidence" value="ECO:0007669"/>
    <property type="project" value="InterPro"/>
</dbReference>
<feature type="domain" description="Translocation and assembly module TamB C-terminal" evidence="7">
    <location>
        <begin position="1143"/>
        <end position="1501"/>
    </location>
</feature>
<dbReference type="PANTHER" id="PTHR36985">
    <property type="entry name" value="TRANSLOCATION AND ASSEMBLY MODULE SUBUNIT TAMB"/>
    <property type="match status" value="1"/>
</dbReference>
<dbReference type="Proteomes" id="UP000277007">
    <property type="component" value="Unassembled WGS sequence"/>
</dbReference>
<evidence type="ECO:0000256" key="5">
    <source>
        <dbReference type="SAM" id="MobiDB-lite"/>
    </source>
</evidence>
<comment type="caution">
    <text evidence="8">The sequence shown here is derived from an EMBL/GenBank/DDBJ whole genome shotgun (WGS) entry which is preliminary data.</text>
</comment>
<keyword evidence="3 6" id="KW-1133">Transmembrane helix</keyword>
<keyword evidence="2 6" id="KW-0812">Transmembrane</keyword>
<evidence type="ECO:0000256" key="1">
    <source>
        <dbReference type="ARBA" id="ARBA00004167"/>
    </source>
</evidence>
<evidence type="ECO:0000256" key="3">
    <source>
        <dbReference type="ARBA" id="ARBA00022989"/>
    </source>
</evidence>
<dbReference type="EMBL" id="RXMA01000008">
    <property type="protein sequence ID" value="RTR20645.1"/>
    <property type="molecule type" value="Genomic_DNA"/>
</dbReference>
<evidence type="ECO:0000256" key="4">
    <source>
        <dbReference type="ARBA" id="ARBA00023136"/>
    </source>
</evidence>
<dbReference type="PANTHER" id="PTHR36985:SF1">
    <property type="entry name" value="TRANSLOCATION AND ASSEMBLY MODULE SUBUNIT TAMB"/>
    <property type="match status" value="1"/>
</dbReference>
<dbReference type="GO" id="GO:0097347">
    <property type="term" value="C:TAM protein secretion complex"/>
    <property type="evidence" value="ECO:0007669"/>
    <property type="project" value="TreeGrafter"/>
</dbReference>
<evidence type="ECO:0000256" key="6">
    <source>
        <dbReference type="SAM" id="Phobius"/>
    </source>
</evidence>
<dbReference type="OrthoDB" id="7784409at2"/>
<keyword evidence="9" id="KW-1185">Reference proteome</keyword>
<evidence type="ECO:0000313" key="9">
    <source>
        <dbReference type="Proteomes" id="UP000277007"/>
    </source>
</evidence>
<feature type="region of interest" description="Disordered" evidence="5">
    <location>
        <begin position="1"/>
        <end position="36"/>
    </location>
</feature>
<proteinExistence type="predicted"/>
<sequence>MSDDPRNGVGASLPTVVNAEPPTVGPPTGGPPSRHRRARPLRWLLGLGVVLLALTGAVAWLDGAAGRRWLADRIEAAVSGPDLRLRIDAIGGRLPFDPVVTRATLADGAGEWLVVEGARVTLRPGDLLDGLLRVERLEAERVDVRRAPVSTGAPPPSSAPAPAADLFALPRLPVGVALDRVAVERLSLGPALLGEAATLRVGASLALPMAAGLDARLSVTRLDAPSGTTQAGGSQSGALEAVVSFQPDTRRFDATVTAAEPAGGVLARALALPGLPPLGLDLTGGGRLEDWRGALSARIGTGRALRAEATIQRTAAGHSLTVTAQADPAALPAGLLDPALARLVGARPRLDATALRSPDGALALSAVTVEAAAGRMEGSGAVGADRQRLSLRWSAVVPPDSPLRALTPTVDWTSARADGAVDGRLDDLAISLSAAVTGVLAGDAALGPLVGPVLAVQGKGRLDAHSGRLTLDGVEARAASARLTARGVADGWGRRADATLSVDAPELDRFAALAGLPLRGALALDAPLRLDADGRLSASLSGRWHGLSTGTPADALLGSSGTLTATDLERRADGGLRLGALAVAGDNGRIGARGTLADGRLDAALTLDGTGLEPLGVALGLPLAGRLSVDLAARGPLDGLEVTARTQADGLSVDERRWGRAELTATLAGLPRRPVGTLALRAEPEGVPLTLDLHAAPDGAAVALSDLRLMAGNNRLTGNLRVLPAGDSPFGLATGRLEGSFPDLKALSPLAALALAGKGGGKVDLGGALDVLLEVNADTVTGRQVARINATANGLRVSGLDGGPLTLRRLTMAAEVADARGTPSGKATLSLSGAGLPGAEIASLTAQADGGLANAALRLSATGRAGGEALSLDVAGVAGHAAGESRLRLDRLEARYAGESLRLTSPATLTASGDRRAISGLRAQLAGARLSLDASQTGEALKGELRLDQLPLALARLADPSLALEGVAGLQASVAGTVRSPRADATLRVTGLRAKPTAQAGLPGLDATITGQWRSNRLSLTGTAATPKREAALTLRAALPLLFNPDGGPEGGAVTIPPKGALDASLGGTIDAALLNDLLAATGDRARGILRLDVRAGGTVAAPRLSGSVVLTDGRFENRASGAVLTGIDARLVGDGDALTIDTLRAKTRSGGTLSGQGVIRPTAAADRQIDVRLTADNARLVENELLTADVDAALTVTGGFRAARLAGPLRLRGADVRIPNRMPVNVVDLRAEEVGPRRNGPTAPPPPRRLSPRKAADAPPPPFALALDVALEAPGRIFVRGRGLDAELGGSLRVGGRADAPEVTGRLTLQKGRLDVLSHTFTFTRGTLDFDGTQPIDPRLDLLAEATANSVTAQIEVTGTAAQPKIALTSPQGLPQDEILSAVLFGKSVGNLGAAEAVQLAQSAAALTGLGGEGGGLLDRVRRGVGLDRLDFSQGSDGKGGAVKAGRYLDDGVYVGVEQGMGGNQTRVTVEVDITRGLKGKAEVGADSDTRFGLTYEKDY</sequence>
<evidence type="ECO:0000313" key="8">
    <source>
        <dbReference type="EMBL" id="RTR20645.1"/>
    </source>
</evidence>
<evidence type="ECO:0000256" key="2">
    <source>
        <dbReference type="ARBA" id="ARBA00022692"/>
    </source>
</evidence>
<comment type="subcellular location">
    <subcellularLocation>
        <location evidence="1">Membrane</location>
        <topology evidence="1">Single-pass membrane protein</topology>
    </subcellularLocation>
</comment>
<gene>
    <name evidence="8" type="ORF">EJ903_11055</name>
</gene>
<keyword evidence="4 6" id="KW-0472">Membrane</keyword>
<dbReference type="InterPro" id="IPR007452">
    <property type="entry name" value="TamB_C"/>
</dbReference>
<protein>
    <recommendedName>
        <fullName evidence="7">Translocation and assembly module TamB C-terminal domain-containing protein</fullName>
    </recommendedName>
</protein>
<feature type="region of interest" description="Disordered" evidence="5">
    <location>
        <begin position="1233"/>
        <end position="1262"/>
    </location>
</feature>
<name>A0A3S0I1C6_9PROT</name>